<dbReference type="InterPro" id="IPR000700">
    <property type="entry name" value="PAS-assoc_C"/>
</dbReference>
<dbReference type="Pfam" id="PF00512">
    <property type="entry name" value="HisKA"/>
    <property type="match status" value="1"/>
</dbReference>
<evidence type="ECO:0000256" key="3">
    <source>
        <dbReference type="ARBA" id="ARBA00022553"/>
    </source>
</evidence>
<dbReference type="PANTHER" id="PTHR43304">
    <property type="entry name" value="PHYTOCHROME-LIKE PROTEIN CPH1"/>
    <property type="match status" value="1"/>
</dbReference>
<dbReference type="PRINTS" id="PR00344">
    <property type="entry name" value="BCTRLSENSOR"/>
</dbReference>
<dbReference type="EC" id="2.7.13.3" evidence="2"/>
<accession>A0A501W1K5</accession>
<evidence type="ECO:0000259" key="6">
    <source>
        <dbReference type="PROSITE" id="PS50109"/>
    </source>
</evidence>
<feature type="domain" description="Histidine kinase" evidence="6">
    <location>
        <begin position="467"/>
        <end position="682"/>
    </location>
</feature>
<dbReference type="PANTHER" id="PTHR43304:SF1">
    <property type="entry name" value="PAC DOMAIN-CONTAINING PROTEIN"/>
    <property type="match status" value="1"/>
</dbReference>
<dbReference type="AlphaFoldDB" id="A0A501W1K5"/>
<keyword evidence="5" id="KW-0418">Kinase</keyword>
<dbReference type="EMBL" id="VFRQ01000014">
    <property type="protein sequence ID" value="TPE42170.1"/>
    <property type="molecule type" value="Genomic_DNA"/>
</dbReference>
<comment type="catalytic activity">
    <reaction evidence="1">
        <text>ATP + protein L-histidine = ADP + protein N-phospho-L-histidine.</text>
        <dbReference type="EC" id="2.7.13.3"/>
    </reaction>
</comment>
<evidence type="ECO:0000256" key="4">
    <source>
        <dbReference type="ARBA" id="ARBA00022679"/>
    </source>
</evidence>
<organism evidence="8 9">
    <name type="scientific">Pontibacter mangrovi</name>
    <dbReference type="NCBI Taxonomy" id="2589816"/>
    <lineage>
        <taxon>Bacteria</taxon>
        <taxon>Pseudomonadati</taxon>
        <taxon>Bacteroidota</taxon>
        <taxon>Cytophagia</taxon>
        <taxon>Cytophagales</taxon>
        <taxon>Hymenobacteraceae</taxon>
        <taxon>Pontibacter</taxon>
    </lineage>
</organism>
<gene>
    <name evidence="8" type="ORF">FJM65_18835</name>
</gene>
<reference evidence="8 9" key="1">
    <citation type="submission" date="2019-06" db="EMBL/GenBank/DDBJ databases">
        <title>A novel bacterium of genus Pontibacter, isolated from marine sediment.</title>
        <authorList>
            <person name="Huang H."/>
            <person name="Mo K."/>
            <person name="Hu Y."/>
        </authorList>
    </citation>
    <scope>NUCLEOTIDE SEQUENCE [LARGE SCALE GENOMIC DNA]</scope>
    <source>
        <strain evidence="8 9">HB172049</strain>
    </source>
</reference>
<dbReference type="SMART" id="SM00387">
    <property type="entry name" value="HATPase_c"/>
    <property type="match status" value="1"/>
</dbReference>
<dbReference type="InterPro" id="IPR052162">
    <property type="entry name" value="Sensor_kinase/Photoreceptor"/>
</dbReference>
<dbReference type="InterPro" id="IPR035965">
    <property type="entry name" value="PAS-like_dom_sf"/>
</dbReference>
<dbReference type="SUPFAM" id="SSF55874">
    <property type="entry name" value="ATPase domain of HSP90 chaperone/DNA topoisomerase II/histidine kinase"/>
    <property type="match status" value="1"/>
</dbReference>
<dbReference type="Gene3D" id="3.30.450.20">
    <property type="entry name" value="PAS domain"/>
    <property type="match status" value="2"/>
</dbReference>
<dbReference type="InterPro" id="IPR036890">
    <property type="entry name" value="HATPase_C_sf"/>
</dbReference>
<sequence length="682" mass="76384">MGQLMRSFDWENHPLGSPQKWPESLKTNIRLLLNSSFPMFIWWTNDLYMFHNDAYLPALGNKHPKALGASAREMWREIWGDLGKVVDGILEGGTPFYAEALMLMLERKGFAEETYWTFSYSPAFDSNGAVNGIFCACHEVTSTVLSERRLKTLKEISEVYTQIHTMKQASQFSCDILLRNSKDLPFSLVYLLNNTATSATRIGMAGCITEAYAPQTLSLTKPGAPWPLAEALSSKTMQLVDCAPLHLLATQEGNSEKLIQAAVLPIIRPGQNQVIGFLVAGISPWLEFDNKYKGFLTLIANHIGTTVTSVQAREELARQQAYLQEVFLQAPVGICILRGPQHIIDLANPGVCEIWGRKPVEVLHKPVIEALPEVAEQGIIELLDKVVNTGEPFVATELPLQLERNGKMEKVYLNFLYHPMYDPQGFIAGVIAVAIDISEQVKYRQSVEELNNELMATNADLDNFVYSASHDLKAPISNIEGLMEALLEYLPEETLNSAPVKRITDYILNSLNRFKRAVTDLTDVTRIQRQAGDDVGSIRLSEVVNEVLLDFDMQLQETNATVEKNLDDTLTVHFSGKNIRSVVYNLISNAIKYRSPDRQLHLRITTIKTPQHTVFSVQDNGLGLNMQKENKIFSMFKRLHDHVEGSGVGLYIVKRIVENAGGSIKVESEEGVGSTFSVYFRQ</sequence>
<evidence type="ECO:0000256" key="1">
    <source>
        <dbReference type="ARBA" id="ARBA00000085"/>
    </source>
</evidence>
<dbReference type="InterPro" id="IPR003661">
    <property type="entry name" value="HisK_dim/P_dom"/>
</dbReference>
<dbReference type="FunFam" id="3.30.565.10:FF:000006">
    <property type="entry name" value="Sensor histidine kinase WalK"/>
    <property type="match status" value="1"/>
</dbReference>
<dbReference type="InterPro" id="IPR005467">
    <property type="entry name" value="His_kinase_dom"/>
</dbReference>
<dbReference type="SUPFAM" id="SSF55785">
    <property type="entry name" value="PYP-like sensor domain (PAS domain)"/>
    <property type="match status" value="2"/>
</dbReference>
<dbReference type="SMART" id="SM00388">
    <property type="entry name" value="HisKA"/>
    <property type="match status" value="1"/>
</dbReference>
<dbReference type="PROSITE" id="PS50109">
    <property type="entry name" value="HIS_KIN"/>
    <property type="match status" value="1"/>
</dbReference>
<keyword evidence="4" id="KW-0808">Transferase</keyword>
<dbReference type="PROSITE" id="PS50113">
    <property type="entry name" value="PAC"/>
    <property type="match status" value="1"/>
</dbReference>
<dbReference type="GO" id="GO:0000155">
    <property type="term" value="F:phosphorelay sensor kinase activity"/>
    <property type="evidence" value="ECO:0007669"/>
    <property type="project" value="InterPro"/>
</dbReference>
<dbReference type="InterPro" id="IPR000014">
    <property type="entry name" value="PAS"/>
</dbReference>
<dbReference type="Pfam" id="PF02518">
    <property type="entry name" value="HATPase_c"/>
    <property type="match status" value="1"/>
</dbReference>
<dbReference type="NCBIfam" id="TIGR00229">
    <property type="entry name" value="sensory_box"/>
    <property type="match status" value="1"/>
</dbReference>
<evidence type="ECO:0000259" key="7">
    <source>
        <dbReference type="PROSITE" id="PS50113"/>
    </source>
</evidence>
<dbReference type="InterPro" id="IPR036097">
    <property type="entry name" value="HisK_dim/P_sf"/>
</dbReference>
<dbReference type="OrthoDB" id="9766459at2"/>
<dbReference type="SMART" id="SM00091">
    <property type="entry name" value="PAS"/>
    <property type="match status" value="1"/>
</dbReference>
<evidence type="ECO:0000313" key="9">
    <source>
        <dbReference type="Proteomes" id="UP000316727"/>
    </source>
</evidence>
<feature type="domain" description="PAC" evidence="7">
    <location>
        <begin position="394"/>
        <end position="449"/>
    </location>
</feature>
<dbReference type="InterPro" id="IPR004358">
    <property type="entry name" value="Sig_transdc_His_kin-like_C"/>
</dbReference>
<keyword evidence="3" id="KW-0597">Phosphoprotein</keyword>
<dbReference type="SUPFAM" id="SSF55781">
    <property type="entry name" value="GAF domain-like"/>
    <property type="match status" value="1"/>
</dbReference>
<name>A0A501W1K5_9BACT</name>
<protein>
    <recommendedName>
        <fullName evidence="2">histidine kinase</fullName>
        <ecNumber evidence="2">2.7.13.3</ecNumber>
    </recommendedName>
</protein>
<dbReference type="InterPro" id="IPR013656">
    <property type="entry name" value="PAS_4"/>
</dbReference>
<dbReference type="SUPFAM" id="SSF47384">
    <property type="entry name" value="Homodimeric domain of signal transducing histidine kinase"/>
    <property type="match status" value="1"/>
</dbReference>
<keyword evidence="9" id="KW-1185">Reference proteome</keyword>
<dbReference type="Gene3D" id="3.30.565.10">
    <property type="entry name" value="Histidine kinase-like ATPase, C-terminal domain"/>
    <property type="match status" value="1"/>
</dbReference>
<dbReference type="CDD" id="cd00082">
    <property type="entry name" value="HisKA"/>
    <property type="match status" value="1"/>
</dbReference>
<dbReference type="InterPro" id="IPR003594">
    <property type="entry name" value="HATPase_dom"/>
</dbReference>
<evidence type="ECO:0000256" key="5">
    <source>
        <dbReference type="ARBA" id="ARBA00022777"/>
    </source>
</evidence>
<evidence type="ECO:0000256" key="2">
    <source>
        <dbReference type="ARBA" id="ARBA00012438"/>
    </source>
</evidence>
<dbReference type="Pfam" id="PF08448">
    <property type="entry name" value="PAS_4"/>
    <property type="match status" value="1"/>
</dbReference>
<dbReference type="Proteomes" id="UP000316727">
    <property type="component" value="Unassembled WGS sequence"/>
</dbReference>
<dbReference type="Gene3D" id="1.10.287.130">
    <property type="match status" value="1"/>
</dbReference>
<evidence type="ECO:0000313" key="8">
    <source>
        <dbReference type="EMBL" id="TPE42170.1"/>
    </source>
</evidence>
<proteinExistence type="predicted"/>
<comment type="caution">
    <text evidence="8">The sequence shown here is derived from an EMBL/GenBank/DDBJ whole genome shotgun (WGS) entry which is preliminary data.</text>
</comment>